<dbReference type="GO" id="GO:0000421">
    <property type="term" value="C:autophagosome membrane"/>
    <property type="evidence" value="ECO:0007669"/>
    <property type="project" value="TreeGrafter"/>
</dbReference>
<evidence type="ECO:0000256" key="6">
    <source>
        <dbReference type="RuleBase" id="RU361201"/>
    </source>
</evidence>
<dbReference type="GO" id="GO:0019776">
    <property type="term" value="F:Atg8-family ligase activity"/>
    <property type="evidence" value="ECO:0007669"/>
    <property type="project" value="TreeGrafter"/>
</dbReference>
<dbReference type="CDD" id="cd01612">
    <property type="entry name" value="Ubl_ATG12"/>
    <property type="match status" value="1"/>
</dbReference>
<comment type="function">
    <text evidence="6">Ubiquitin-like protein involved in cytoplasm to vacuole transport (Cvt), autophagy vesicles formation, mitophagy, and nucleophagy.</text>
</comment>
<comment type="caution">
    <text evidence="7">The sequence shown here is derived from an EMBL/GenBank/DDBJ whole genome shotgun (WGS) entry which is preliminary data.</text>
</comment>
<sequence>MKEKEHYKVVIRLKQVGSAPILKQQVFKLSSANTFQKVIQYIKKELQQSVYVYVNSAFCPSPDDLLYDLDQMFGLEGTLLVNYSTTPAWG</sequence>
<dbReference type="Proteomes" id="UP001210925">
    <property type="component" value="Unassembled WGS sequence"/>
</dbReference>
<dbReference type="InterPro" id="IPR007242">
    <property type="entry name" value="Atg12"/>
</dbReference>
<evidence type="ECO:0000256" key="1">
    <source>
        <dbReference type="ARBA" id="ARBA00007778"/>
    </source>
</evidence>
<keyword evidence="6" id="KW-0653">Protein transport</keyword>
<comment type="subunit">
    <text evidence="6">Forms a conjugate with ATG5.</text>
</comment>
<dbReference type="PANTHER" id="PTHR13385">
    <property type="entry name" value="AUTOPHAGY PROTEIN 12"/>
    <property type="match status" value="1"/>
</dbReference>
<dbReference type="Pfam" id="PF04110">
    <property type="entry name" value="APG12"/>
    <property type="match status" value="1"/>
</dbReference>
<organism evidence="7 8">
    <name type="scientific">Boothiomyces macroporosus</name>
    <dbReference type="NCBI Taxonomy" id="261099"/>
    <lineage>
        <taxon>Eukaryota</taxon>
        <taxon>Fungi</taxon>
        <taxon>Fungi incertae sedis</taxon>
        <taxon>Chytridiomycota</taxon>
        <taxon>Chytridiomycota incertae sedis</taxon>
        <taxon>Chytridiomycetes</taxon>
        <taxon>Rhizophydiales</taxon>
        <taxon>Terramycetaceae</taxon>
        <taxon>Boothiomyces</taxon>
    </lineage>
</organism>
<dbReference type="PANTHER" id="PTHR13385:SF0">
    <property type="entry name" value="UBIQUITIN-LIKE PROTEIN ATG12"/>
    <property type="match status" value="1"/>
</dbReference>
<evidence type="ECO:0000256" key="2">
    <source>
        <dbReference type="ARBA" id="ARBA00015875"/>
    </source>
</evidence>
<dbReference type="GO" id="GO:0097352">
    <property type="term" value="P:autophagosome maturation"/>
    <property type="evidence" value="ECO:0007669"/>
    <property type="project" value="TreeGrafter"/>
</dbReference>
<dbReference type="GO" id="GO:0034045">
    <property type="term" value="C:phagophore assembly site membrane"/>
    <property type="evidence" value="ECO:0007669"/>
    <property type="project" value="UniProtKB-SubCell"/>
</dbReference>
<dbReference type="Gene3D" id="3.10.20.90">
    <property type="entry name" value="Phosphatidylinositol 3-kinase Catalytic Subunit, Chain A, domain 1"/>
    <property type="match status" value="1"/>
</dbReference>
<comment type="similarity">
    <text evidence="1 6">Belongs to the ATG12 family.</text>
</comment>
<accession>A0AAD5UKM3</accession>
<dbReference type="GO" id="GO:0000045">
    <property type="term" value="P:autophagosome assembly"/>
    <property type="evidence" value="ECO:0007669"/>
    <property type="project" value="InterPro"/>
</dbReference>
<dbReference type="InterPro" id="IPR029071">
    <property type="entry name" value="Ubiquitin-like_domsf"/>
</dbReference>
<evidence type="ECO:0000313" key="7">
    <source>
        <dbReference type="EMBL" id="KAJ3257358.1"/>
    </source>
</evidence>
<dbReference type="GO" id="GO:0000422">
    <property type="term" value="P:autophagy of mitochondrion"/>
    <property type="evidence" value="ECO:0007669"/>
    <property type="project" value="TreeGrafter"/>
</dbReference>
<evidence type="ECO:0000256" key="3">
    <source>
        <dbReference type="ARBA" id="ARBA00022499"/>
    </source>
</evidence>
<keyword evidence="6" id="KW-0472">Membrane</keyword>
<dbReference type="EMBL" id="JADGKB010000039">
    <property type="protein sequence ID" value="KAJ3257358.1"/>
    <property type="molecule type" value="Genomic_DNA"/>
</dbReference>
<evidence type="ECO:0000313" key="8">
    <source>
        <dbReference type="Proteomes" id="UP001210925"/>
    </source>
</evidence>
<keyword evidence="8" id="KW-1185">Reference proteome</keyword>
<gene>
    <name evidence="7" type="ORF">HK103_004578</name>
</gene>
<proteinExistence type="inferred from homology"/>
<dbReference type="GO" id="GO:0015031">
    <property type="term" value="P:protein transport"/>
    <property type="evidence" value="ECO:0007669"/>
    <property type="project" value="UniProtKB-KW"/>
</dbReference>
<evidence type="ECO:0000256" key="4">
    <source>
        <dbReference type="ARBA" id="ARBA00022786"/>
    </source>
</evidence>
<dbReference type="SUPFAM" id="SSF54236">
    <property type="entry name" value="Ubiquitin-like"/>
    <property type="match status" value="1"/>
</dbReference>
<keyword evidence="6" id="KW-0813">Transport</keyword>
<keyword evidence="4 6" id="KW-0833">Ubl conjugation pathway</keyword>
<dbReference type="AlphaFoldDB" id="A0AAD5UKM3"/>
<evidence type="ECO:0000256" key="5">
    <source>
        <dbReference type="ARBA" id="ARBA00023006"/>
    </source>
</evidence>
<name>A0AAD5UKM3_9FUNG</name>
<dbReference type="GO" id="GO:0061723">
    <property type="term" value="P:glycophagy"/>
    <property type="evidence" value="ECO:0007669"/>
    <property type="project" value="TreeGrafter"/>
</dbReference>
<keyword evidence="5 6" id="KW-0072">Autophagy</keyword>
<protein>
    <recommendedName>
        <fullName evidence="2 6">Ubiquitin-like protein ATG12</fullName>
    </recommendedName>
</protein>
<dbReference type="GO" id="GO:0034274">
    <property type="term" value="C:Atg12-Atg5-Atg16 complex"/>
    <property type="evidence" value="ECO:0007669"/>
    <property type="project" value="TreeGrafter"/>
</dbReference>
<reference evidence="7" key="1">
    <citation type="submission" date="2020-05" db="EMBL/GenBank/DDBJ databases">
        <title>Phylogenomic resolution of chytrid fungi.</title>
        <authorList>
            <person name="Stajich J.E."/>
            <person name="Amses K."/>
            <person name="Simmons R."/>
            <person name="Seto K."/>
            <person name="Myers J."/>
            <person name="Bonds A."/>
            <person name="Quandt C.A."/>
            <person name="Barry K."/>
            <person name="Liu P."/>
            <person name="Grigoriev I."/>
            <person name="Longcore J.E."/>
            <person name="James T.Y."/>
        </authorList>
    </citation>
    <scope>NUCLEOTIDE SEQUENCE</scope>
    <source>
        <strain evidence="7">PLAUS21</strain>
    </source>
</reference>
<dbReference type="GO" id="GO:0034727">
    <property type="term" value="P:piecemeal microautophagy of the nucleus"/>
    <property type="evidence" value="ECO:0007669"/>
    <property type="project" value="TreeGrafter"/>
</dbReference>
<comment type="subcellular location">
    <subcellularLocation>
        <location evidence="6">Preautophagosomal structure membrane</location>
        <topology evidence="6">Peripheral membrane protein</topology>
    </subcellularLocation>
</comment>
<keyword evidence="3 6" id="KW-1017">Isopeptide bond</keyword>